<dbReference type="PROSITE" id="PS50102">
    <property type="entry name" value="RRM"/>
    <property type="match status" value="2"/>
</dbReference>
<keyword evidence="8" id="KW-0539">Nucleus</keyword>
<protein>
    <recommendedName>
        <fullName evidence="12">Cytosine-specific methyltransferase</fullName>
        <ecNumber evidence="12">2.1.1.37</ecNumber>
    </recommendedName>
</protein>
<dbReference type="SMART" id="SM00360">
    <property type="entry name" value="RRM"/>
    <property type="match status" value="2"/>
</dbReference>
<dbReference type="AlphaFoldDB" id="A0A8J2SK52"/>
<keyword evidence="3" id="KW-0507">mRNA processing</keyword>
<evidence type="ECO:0000256" key="3">
    <source>
        <dbReference type="ARBA" id="ARBA00022664"/>
    </source>
</evidence>
<accession>A0A8J2SK52</accession>
<dbReference type="Proteomes" id="UP000789595">
    <property type="component" value="Unassembled WGS sequence"/>
</dbReference>
<feature type="domain" description="RRM" evidence="14">
    <location>
        <begin position="127"/>
        <end position="197"/>
    </location>
</feature>
<evidence type="ECO:0000256" key="9">
    <source>
        <dbReference type="PROSITE-ProRule" id="PRU00176"/>
    </source>
</evidence>
<dbReference type="InterPro" id="IPR029063">
    <property type="entry name" value="SAM-dependent_MTases_sf"/>
</dbReference>
<evidence type="ECO:0000256" key="5">
    <source>
        <dbReference type="ARBA" id="ARBA00022691"/>
    </source>
</evidence>
<comment type="similarity">
    <text evidence="10 11">Belongs to the class I-like SAM-binding methyltransferase superfamily. C5-methyltransferase family.</text>
</comment>
<dbReference type="PANTHER" id="PTHR23003">
    <property type="entry name" value="RNA RECOGNITION MOTIF RRM DOMAIN CONTAINING PROTEIN"/>
    <property type="match status" value="1"/>
</dbReference>
<dbReference type="InterPro" id="IPR035979">
    <property type="entry name" value="RBD_domain_sf"/>
</dbReference>
<evidence type="ECO:0000256" key="4">
    <source>
        <dbReference type="ARBA" id="ARBA00022679"/>
    </source>
</evidence>
<dbReference type="InterPro" id="IPR050374">
    <property type="entry name" value="RRT5_SRSF_SR"/>
</dbReference>
<dbReference type="GO" id="GO:0005634">
    <property type="term" value="C:nucleus"/>
    <property type="evidence" value="ECO:0007669"/>
    <property type="project" value="UniProtKB-SubCell"/>
</dbReference>
<sequence length="915" mass="98787">MSYEKGDRDRADPCKIYVGGNPEMEEDELRGLFAKHGTVEKVWIARSPPGFAFVWLTDERDVADAIKALDGAELGRHKVTVAVASGPRERRPPPRDRYDDRYDRYDDRRDRYDDRRPPRRPKGPGGFRVKITNLAPGTDWRDLKDAFRRSGDVPYADARGSEGIVEFNSEEDRLRCLKDFDGTEFRGQRIGVEMTEGSTAEFFGRTHEKYPDTLQCHKLAHYSTINAESDAAEAAAARATAALLLAEAKCVGAVLAPPAVTGAVVAALRVRGWLRRGRSVCSHGDDEKAVFLNAAGAAALARADAAATLGVEGITFAPGLRVGSRPCGGPRGQQTNSAIYLLRATEASRTRAEGSFRFAELFAGLGGFRVALEALGGEAAFASEIDPHACSTYAANFGDVPHGDITEIDADDVPDHDVLTAGFPCQRFSVAGDGAGFSEDRLFFEVIRILEAKQPRLAILENVEGLDGFARRVVVEALALVGYRAEHRVVDALALLPQRRARLYVVARRRDVAVAPFVWPRCLATRDRCASPDAAFGRRCLCRRVSRIVGGSCAVRDVLEAAAPADAYLTAAQASVVASTGADAATRRLAWLDGAARTLMSNYRQGFKFHSEFVPGEPPRFYTRREAARIMGFPDAFDVDSAGTVDNSGANRAYHQIGNACCPPVVCALAAPALTAVGLRSSASCDDPAPEVLELLGASAIVHDSPRPACAPRPAGFRTRPLVVVVHAFGGHPEKFWYPELAATLADDACVEVLRMTDPATPRIDAWVGDLERRMDEAAAANRAVYFVGHSVGCQAIVRYLATPAAASLLAGQSLRLGGVLCVAAWFSVVDPWATIEPWCATPIDTGAARRLIEGQGASLVVLLSDDDKYTPDHASNSKLWQDRLGATTRTLPGAGHFGRPRQPQIVAAVRDMLK</sequence>
<evidence type="ECO:0000256" key="2">
    <source>
        <dbReference type="ARBA" id="ARBA00022603"/>
    </source>
</evidence>
<dbReference type="InterPro" id="IPR012677">
    <property type="entry name" value="Nucleotide-bd_a/b_plait_sf"/>
</dbReference>
<comment type="caution">
    <text evidence="15">The sequence shown here is derived from an EMBL/GenBank/DDBJ whole genome shotgun (WGS) entry which is preliminary data.</text>
</comment>
<comment type="subcellular location">
    <subcellularLocation>
        <location evidence="1">Nucleus</location>
    </subcellularLocation>
</comment>
<dbReference type="GO" id="GO:0032259">
    <property type="term" value="P:methylation"/>
    <property type="evidence" value="ECO:0007669"/>
    <property type="project" value="UniProtKB-KW"/>
</dbReference>
<keyword evidence="7 9" id="KW-0694">RNA-binding</keyword>
<evidence type="ECO:0000313" key="16">
    <source>
        <dbReference type="Proteomes" id="UP000789595"/>
    </source>
</evidence>
<evidence type="ECO:0000256" key="11">
    <source>
        <dbReference type="RuleBase" id="RU000416"/>
    </source>
</evidence>
<dbReference type="Gene3D" id="3.90.120.10">
    <property type="entry name" value="DNA Methylase, subunit A, domain 2"/>
    <property type="match status" value="1"/>
</dbReference>
<dbReference type="GO" id="GO:0003729">
    <property type="term" value="F:mRNA binding"/>
    <property type="evidence" value="ECO:0007669"/>
    <property type="project" value="TreeGrafter"/>
</dbReference>
<dbReference type="Gene3D" id="3.40.50.150">
    <property type="entry name" value="Vaccinia Virus protein VP39"/>
    <property type="match status" value="1"/>
</dbReference>
<dbReference type="EC" id="2.1.1.37" evidence="12"/>
<proteinExistence type="inferred from homology"/>
<dbReference type="SUPFAM" id="SSF53474">
    <property type="entry name" value="alpha/beta-Hydrolases"/>
    <property type="match status" value="1"/>
</dbReference>
<evidence type="ECO:0000256" key="6">
    <source>
        <dbReference type="ARBA" id="ARBA00022737"/>
    </source>
</evidence>
<dbReference type="EMBL" id="CAKKNE010000002">
    <property type="protein sequence ID" value="CAH0368462.1"/>
    <property type="molecule type" value="Genomic_DNA"/>
</dbReference>
<keyword evidence="6" id="KW-0677">Repeat</keyword>
<reference evidence="15" key="1">
    <citation type="submission" date="2021-11" db="EMBL/GenBank/DDBJ databases">
        <authorList>
            <consortium name="Genoscope - CEA"/>
            <person name="William W."/>
        </authorList>
    </citation>
    <scope>NUCLEOTIDE SEQUENCE</scope>
</reference>
<dbReference type="PROSITE" id="PS51679">
    <property type="entry name" value="SAM_MT_C5"/>
    <property type="match status" value="1"/>
</dbReference>
<dbReference type="SUPFAM" id="SSF54928">
    <property type="entry name" value="RNA-binding domain, RBD"/>
    <property type="match status" value="1"/>
</dbReference>
<evidence type="ECO:0000256" key="12">
    <source>
        <dbReference type="RuleBase" id="RU000417"/>
    </source>
</evidence>
<dbReference type="Pfam" id="PF00076">
    <property type="entry name" value="RRM_1"/>
    <property type="match status" value="2"/>
</dbReference>
<evidence type="ECO:0000313" key="15">
    <source>
        <dbReference type="EMBL" id="CAH0368462.1"/>
    </source>
</evidence>
<evidence type="ECO:0000256" key="7">
    <source>
        <dbReference type="ARBA" id="ARBA00022884"/>
    </source>
</evidence>
<comment type="catalytic activity">
    <reaction evidence="12">
        <text>a 2'-deoxycytidine in DNA + S-adenosyl-L-methionine = a 5-methyl-2'-deoxycytidine in DNA + S-adenosyl-L-homocysteine + H(+)</text>
        <dbReference type="Rhea" id="RHEA:13681"/>
        <dbReference type="Rhea" id="RHEA-COMP:11369"/>
        <dbReference type="Rhea" id="RHEA-COMP:11370"/>
        <dbReference type="ChEBI" id="CHEBI:15378"/>
        <dbReference type="ChEBI" id="CHEBI:57856"/>
        <dbReference type="ChEBI" id="CHEBI:59789"/>
        <dbReference type="ChEBI" id="CHEBI:85452"/>
        <dbReference type="ChEBI" id="CHEBI:85454"/>
        <dbReference type="EC" id="2.1.1.37"/>
    </reaction>
</comment>
<evidence type="ECO:0000256" key="8">
    <source>
        <dbReference type="ARBA" id="ARBA00023242"/>
    </source>
</evidence>
<dbReference type="OrthoDB" id="5970at2759"/>
<feature type="region of interest" description="Disordered" evidence="13">
    <location>
        <begin position="84"/>
        <end position="127"/>
    </location>
</feature>
<dbReference type="SUPFAM" id="SSF53335">
    <property type="entry name" value="S-adenosyl-L-methionine-dependent methyltransferases"/>
    <property type="match status" value="1"/>
</dbReference>
<keyword evidence="5 10" id="KW-0949">S-adenosyl-L-methionine</keyword>
<dbReference type="InterPro" id="IPR001525">
    <property type="entry name" value="C5_MeTfrase"/>
</dbReference>
<evidence type="ECO:0000256" key="1">
    <source>
        <dbReference type="ARBA" id="ARBA00004123"/>
    </source>
</evidence>
<feature type="domain" description="RRM" evidence="14">
    <location>
        <begin position="14"/>
        <end position="86"/>
    </location>
</feature>
<dbReference type="PROSITE" id="PS00094">
    <property type="entry name" value="C5_MTASE_1"/>
    <property type="match status" value="1"/>
</dbReference>
<dbReference type="NCBIfam" id="TIGR00675">
    <property type="entry name" value="dcm"/>
    <property type="match status" value="1"/>
</dbReference>
<dbReference type="InterPro" id="IPR029058">
    <property type="entry name" value="AB_hydrolase_fold"/>
</dbReference>
<dbReference type="Gene3D" id="3.30.70.330">
    <property type="match status" value="2"/>
</dbReference>
<dbReference type="Pfam" id="PF06821">
    <property type="entry name" value="Ser_hydrolase"/>
    <property type="match status" value="1"/>
</dbReference>
<keyword evidence="4 10" id="KW-0808">Transferase</keyword>
<gene>
    <name evidence="15" type="ORF">PECAL_2P15280</name>
</gene>
<dbReference type="InterPro" id="IPR018117">
    <property type="entry name" value="C5_DNA_meth_AS"/>
</dbReference>
<dbReference type="PANTHER" id="PTHR23003:SF62">
    <property type="entry name" value="SERINE_ARGININE (SR)-TYPE SHUTTLING MRNA BINDING PROTEIN NPL3"/>
    <property type="match status" value="1"/>
</dbReference>
<dbReference type="InterPro" id="IPR010662">
    <property type="entry name" value="RBBP9/YdeN"/>
</dbReference>
<dbReference type="GO" id="GO:0003886">
    <property type="term" value="F:DNA (cytosine-5-)-methyltransferase activity"/>
    <property type="evidence" value="ECO:0007669"/>
    <property type="project" value="UniProtKB-EC"/>
</dbReference>
<evidence type="ECO:0000259" key="14">
    <source>
        <dbReference type="PROSITE" id="PS50102"/>
    </source>
</evidence>
<dbReference type="GO" id="GO:0016787">
    <property type="term" value="F:hydrolase activity"/>
    <property type="evidence" value="ECO:0007669"/>
    <property type="project" value="InterPro"/>
</dbReference>
<dbReference type="PRINTS" id="PR00105">
    <property type="entry name" value="C5METTRFRASE"/>
</dbReference>
<dbReference type="Pfam" id="PF00145">
    <property type="entry name" value="DNA_methylase"/>
    <property type="match status" value="2"/>
</dbReference>
<feature type="compositionally biased region" description="Basic and acidic residues" evidence="13">
    <location>
        <begin position="87"/>
        <end position="116"/>
    </location>
</feature>
<keyword evidence="16" id="KW-1185">Reference proteome</keyword>
<feature type="active site" evidence="10">
    <location>
        <position position="425"/>
    </location>
</feature>
<evidence type="ECO:0000256" key="10">
    <source>
        <dbReference type="PROSITE-ProRule" id="PRU01016"/>
    </source>
</evidence>
<name>A0A8J2SK52_9STRA</name>
<dbReference type="Gene3D" id="3.40.50.1820">
    <property type="entry name" value="alpha/beta hydrolase"/>
    <property type="match status" value="1"/>
</dbReference>
<dbReference type="GO" id="GO:0005737">
    <property type="term" value="C:cytoplasm"/>
    <property type="evidence" value="ECO:0007669"/>
    <property type="project" value="TreeGrafter"/>
</dbReference>
<keyword evidence="2 10" id="KW-0489">Methyltransferase</keyword>
<organism evidence="15 16">
    <name type="scientific">Pelagomonas calceolata</name>
    <dbReference type="NCBI Taxonomy" id="35677"/>
    <lineage>
        <taxon>Eukaryota</taxon>
        <taxon>Sar</taxon>
        <taxon>Stramenopiles</taxon>
        <taxon>Ochrophyta</taxon>
        <taxon>Pelagophyceae</taxon>
        <taxon>Pelagomonadales</taxon>
        <taxon>Pelagomonadaceae</taxon>
        <taxon>Pelagomonas</taxon>
    </lineage>
</organism>
<dbReference type="InterPro" id="IPR000504">
    <property type="entry name" value="RRM_dom"/>
</dbReference>
<evidence type="ECO:0000256" key="13">
    <source>
        <dbReference type="SAM" id="MobiDB-lite"/>
    </source>
</evidence>
<dbReference type="GO" id="GO:0006397">
    <property type="term" value="P:mRNA processing"/>
    <property type="evidence" value="ECO:0007669"/>
    <property type="project" value="UniProtKB-KW"/>
</dbReference>